<accession>A0A7W6CZI6</accession>
<name>A0A7W6CZI6_9HYPH</name>
<protein>
    <submittedName>
        <fullName evidence="1">Uncharacterized protein</fullName>
    </submittedName>
</protein>
<comment type="caution">
    <text evidence="1">The sequence shown here is derived from an EMBL/GenBank/DDBJ whole genome shotgun (WGS) entry which is preliminary data.</text>
</comment>
<organism evidence="1 2">
    <name type="scientific">Hansschlegelia beijingensis</name>
    <dbReference type="NCBI Taxonomy" id="1133344"/>
    <lineage>
        <taxon>Bacteria</taxon>
        <taxon>Pseudomonadati</taxon>
        <taxon>Pseudomonadota</taxon>
        <taxon>Alphaproteobacteria</taxon>
        <taxon>Hyphomicrobiales</taxon>
        <taxon>Methylopilaceae</taxon>
        <taxon>Hansschlegelia</taxon>
    </lineage>
</organism>
<dbReference type="Proteomes" id="UP000528964">
    <property type="component" value="Unassembled WGS sequence"/>
</dbReference>
<keyword evidence="2" id="KW-1185">Reference proteome</keyword>
<sequence length="78" mass="8371">MVKPAADANEWLLTDLLGRSMGVVRRSDGGTFLVEPGGNAKLTMTGMRCGPFHSLDDALSAIETHTRGICRREAAPDQ</sequence>
<dbReference type="AlphaFoldDB" id="A0A7W6CZI6"/>
<proteinExistence type="predicted"/>
<reference evidence="1 2" key="1">
    <citation type="submission" date="2020-08" db="EMBL/GenBank/DDBJ databases">
        <title>Genomic Encyclopedia of Type Strains, Phase IV (KMG-IV): sequencing the most valuable type-strain genomes for metagenomic binning, comparative biology and taxonomic classification.</title>
        <authorList>
            <person name="Goeker M."/>
        </authorList>
    </citation>
    <scope>NUCLEOTIDE SEQUENCE [LARGE SCALE GENOMIC DNA]</scope>
    <source>
        <strain evidence="1 2">DSM 25481</strain>
    </source>
</reference>
<evidence type="ECO:0000313" key="1">
    <source>
        <dbReference type="EMBL" id="MBB3973926.1"/>
    </source>
</evidence>
<evidence type="ECO:0000313" key="2">
    <source>
        <dbReference type="Proteomes" id="UP000528964"/>
    </source>
</evidence>
<dbReference type="EMBL" id="JACIDR010000004">
    <property type="protein sequence ID" value="MBB3973926.1"/>
    <property type="molecule type" value="Genomic_DNA"/>
</dbReference>
<gene>
    <name evidence="1" type="ORF">GGR24_002603</name>
</gene>
<dbReference type="RefSeq" id="WP_183395792.1">
    <property type="nucleotide sequence ID" value="NZ_JACIDR010000004.1"/>
</dbReference>